<comment type="caution">
    <text evidence="5">The sequence shown here is derived from an EMBL/GenBank/DDBJ whole genome shotgun (WGS) entry which is preliminary data.</text>
</comment>
<dbReference type="RefSeq" id="WP_229677119.1">
    <property type="nucleotide sequence ID" value="NZ_BMKX01000006.1"/>
</dbReference>
<dbReference type="InterPro" id="IPR036421">
    <property type="entry name" value="Fe_dep_repressor_sf"/>
</dbReference>
<organism evidence="5 6">
    <name type="scientific">Glutamicibacter ardleyensis</name>
    <dbReference type="NCBI Taxonomy" id="225894"/>
    <lineage>
        <taxon>Bacteria</taxon>
        <taxon>Bacillati</taxon>
        <taxon>Actinomycetota</taxon>
        <taxon>Actinomycetes</taxon>
        <taxon>Micrococcales</taxon>
        <taxon>Micrococcaceae</taxon>
        <taxon>Glutamicibacter</taxon>
    </lineage>
</organism>
<comment type="subcellular location">
    <subcellularLocation>
        <location evidence="1">Cytoplasm</location>
    </subcellularLocation>
</comment>
<keyword evidence="6" id="KW-1185">Reference proteome</keyword>
<dbReference type="Gene3D" id="1.10.60.10">
    <property type="entry name" value="Iron dependent repressor, metal binding and dimerisation domain"/>
    <property type="match status" value="1"/>
</dbReference>
<evidence type="ECO:0000259" key="4">
    <source>
        <dbReference type="Pfam" id="PF02742"/>
    </source>
</evidence>
<feature type="domain" description="Iron dependent repressor metal binding and dimerisation" evidence="4">
    <location>
        <begin position="1"/>
        <end position="60"/>
    </location>
</feature>
<evidence type="ECO:0000313" key="6">
    <source>
        <dbReference type="Proteomes" id="UP000606115"/>
    </source>
</evidence>
<dbReference type="InterPro" id="IPR001367">
    <property type="entry name" value="Fe_dep_repressor"/>
</dbReference>
<gene>
    <name evidence="5" type="ORF">GCM10007173_23770</name>
</gene>
<dbReference type="EMBL" id="BMKX01000006">
    <property type="protein sequence ID" value="GGJ64080.1"/>
    <property type="molecule type" value="Genomic_DNA"/>
</dbReference>
<dbReference type="GeneID" id="303306104"/>
<sequence>MVRRHRLLETFQVVRVLNYGWGGVRDEAEILEHGVSGKLIAKIDSHLDRPTRDPHGEPMPSLEGQAHRPEARQLSAAVAVTRMRI</sequence>
<accession>A0ABQ2DMA9</accession>
<evidence type="ECO:0000256" key="3">
    <source>
        <dbReference type="SAM" id="MobiDB-lite"/>
    </source>
</evidence>
<dbReference type="Pfam" id="PF02742">
    <property type="entry name" value="Fe_dep_repr_C"/>
    <property type="match status" value="1"/>
</dbReference>
<reference evidence="6" key="1">
    <citation type="journal article" date="2019" name="Int. J. Syst. Evol. Microbiol.">
        <title>The Global Catalogue of Microorganisms (GCM) 10K type strain sequencing project: providing services to taxonomists for standard genome sequencing and annotation.</title>
        <authorList>
            <consortium name="The Broad Institute Genomics Platform"/>
            <consortium name="The Broad Institute Genome Sequencing Center for Infectious Disease"/>
            <person name="Wu L."/>
            <person name="Ma J."/>
        </authorList>
    </citation>
    <scope>NUCLEOTIDE SEQUENCE [LARGE SCALE GENOMIC DNA]</scope>
    <source>
        <strain evidence="6">CGMCC 1.3685</strain>
    </source>
</reference>
<feature type="compositionally biased region" description="Basic and acidic residues" evidence="3">
    <location>
        <begin position="45"/>
        <end position="56"/>
    </location>
</feature>
<feature type="region of interest" description="Disordered" evidence="3">
    <location>
        <begin position="45"/>
        <end position="73"/>
    </location>
</feature>
<dbReference type="InterPro" id="IPR050536">
    <property type="entry name" value="DtxR_MntR_Metal-Reg"/>
</dbReference>
<evidence type="ECO:0000313" key="5">
    <source>
        <dbReference type="EMBL" id="GGJ64080.1"/>
    </source>
</evidence>
<dbReference type="Proteomes" id="UP000606115">
    <property type="component" value="Unassembled WGS sequence"/>
</dbReference>
<dbReference type="PANTHER" id="PTHR33238:SF11">
    <property type="entry name" value="TRANSCRIPTIONAL REGULATOR MNTR"/>
    <property type="match status" value="1"/>
</dbReference>
<evidence type="ECO:0000256" key="2">
    <source>
        <dbReference type="ARBA" id="ARBA00011738"/>
    </source>
</evidence>
<proteinExistence type="predicted"/>
<name>A0ABQ2DMA9_9MICC</name>
<dbReference type="SUPFAM" id="SSF47979">
    <property type="entry name" value="Iron-dependent repressor protein, dimerization domain"/>
    <property type="match status" value="1"/>
</dbReference>
<dbReference type="PANTHER" id="PTHR33238">
    <property type="entry name" value="IRON (METAL) DEPENDENT REPRESSOR, DTXR FAMILY"/>
    <property type="match status" value="1"/>
</dbReference>
<evidence type="ECO:0000256" key="1">
    <source>
        <dbReference type="ARBA" id="ARBA00004496"/>
    </source>
</evidence>
<comment type="subunit">
    <text evidence="2">Homodimer.</text>
</comment>
<protein>
    <recommendedName>
        <fullName evidence="4">Iron dependent repressor metal binding and dimerisation domain-containing protein</fullName>
    </recommendedName>
</protein>